<keyword evidence="7" id="KW-1185">Reference proteome</keyword>
<dbReference type="InterPro" id="IPR013762">
    <property type="entry name" value="Integrase-like_cat_sf"/>
</dbReference>
<name>A0A6N6NNK1_9ACTN</name>
<dbReference type="InterPro" id="IPR010998">
    <property type="entry name" value="Integrase_recombinase_N"/>
</dbReference>
<dbReference type="InterPro" id="IPR002104">
    <property type="entry name" value="Integrase_catalytic"/>
</dbReference>
<dbReference type="PANTHER" id="PTHR30349:SF41">
    <property type="entry name" value="INTEGRASE_RECOMBINASE PROTEIN MJ0367-RELATED"/>
    <property type="match status" value="1"/>
</dbReference>
<dbReference type="PANTHER" id="PTHR30349">
    <property type="entry name" value="PHAGE INTEGRASE-RELATED"/>
    <property type="match status" value="1"/>
</dbReference>
<dbReference type="InterPro" id="IPR011010">
    <property type="entry name" value="DNA_brk_join_enz"/>
</dbReference>
<dbReference type="GeneID" id="98657935"/>
<evidence type="ECO:0000256" key="3">
    <source>
        <dbReference type="ARBA" id="ARBA00023172"/>
    </source>
</evidence>
<proteinExistence type="inferred from homology"/>
<dbReference type="EMBL" id="WAJR01000011">
    <property type="protein sequence ID" value="KAB1640524.1"/>
    <property type="molecule type" value="Genomic_DNA"/>
</dbReference>
<sequence>MKLGTKKLKCDKPYDIDEARKKKGLPRRKRSDSRTTAYELTIRIPEEYRTYFDNKKKLTRVVFALNRKDDLKSQIESFENEKNAELERKQEERGYARQGDDRNEPGRCMTPLGSYAERYIDIRSNGSVGKETITSERRLLQYVDAVIGSIPICKVTAEDIEGCILKVPELSEKWALERRAAWEENRKTARWAKKHGTLVKPFKPIKVAGPGMQAKVLKFLRELMNYALEKDDITKNVAKAKFLTRLFKKSKPLIDPLMADDAARFLQEVEKLPLGYLKVTLLLLLNTGMRPEEMLAIRVGNITSDGNETIISITSALDRDGKTIKDYPKSDAGRRSLPVDDYTADTVRAWIELKSEMMRKMGLKPSMSMLVCGPEMIPRTYQSWHRDWMRFAAEAGFEGVRPYALRHTFATLNLANGENIKTVAVLMGHASSAYTLDLYAAYVPNTGIGIGTRYMNFLRAAA</sequence>
<keyword evidence="2" id="KW-0238">DNA-binding</keyword>
<accession>A0A6N6NNK1</accession>
<keyword evidence="3" id="KW-0233">DNA recombination</keyword>
<dbReference type="Proteomes" id="UP000468668">
    <property type="component" value="Unassembled WGS sequence"/>
</dbReference>
<evidence type="ECO:0000256" key="1">
    <source>
        <dbReference type="ARBA" id="ARBA00008857"/>
    </source>
</evidence>
<dbReference type="CDD" id="cd01189">
    <property type="entry name" value="INT_ICEBs1_C_like"/>
    <property type="match status" value="1"/>
</dbReference>
<dbReference type="RefSeq" id="WP_158049531.1">
    <property type="nucleotide sequence ID" value="NZ_WAJR01000011.1"/>
</dbReference>
<comment type="caution">
    <text evidence="6">The sequence shown here is derived from an EMBL/GenBank/DDBJ whole genome shotgun (WGS) entry which is preliminary data.</text>
</comment>
<dbReference type="PROSITE" id="PS51898">
    <property type="entry name" value="TYR_RECOMBINASE"/>
    <property type="match status" value="1"/>
</dbReference>
<feature type="region of interest" description="Disordered" evidence="4">
    <location>
        <begin position="81"/>
        <end position="108"/>
    </location>
</feature>
<dbReference type="GO" id="GO:0006310">
    <property type="term" value="P:DNA recombination"/>
    <property type="evidence" value="ECO:0007669"/>
    <property type="project" value="UniProtKB-KW"/>
</dbReference>
<feature type="domain" description="Tyr recombinase" evidence="5">
    <location>
        <begin position="252"/>
        <end position="455"/>
    </location>
</feature>
<dbReference type="GO" id="GO:0003677">
    <property type="term" value="F:DNA binding"/>
    <property type="evidence" value="ECO:0007669"/>
    <property type="project" value="UniProtKB-KW"/>
</dbReference>
<dbReference type="Gene3D" id="1.10.150.130">
    <property type="match status" value="1"/>
</dbReference>
<dbReference type="OrthoDB" id="148546at2"/>
<evidence type="ECO:0000256" key="2">
    <source>
        <dbReference type="ARBA" id="ARBA00023125"/>
    </source>
</evidence>
<evidence type="ECO:0000259" key="5">
    <source>
        <dbReference type="PROSITE" id="PS51898"/>
    </source>
</evidence>
<dbReference type="GO" id="GO:0015074">
    <property type="term" value="P:DNA integration"/>
    <property type="evidence" value="ECO:0007669"/>
    <property type="project" value="InterPro"/>
</dbReference>
<dbReference type="AlphaFoldDB" id="A0A6N6NNK1"/>
<gene>
    <name evidence="6" type="ORF">F8C90_05885</name>
</gene>
<organism evidence="6 7">
    <name type="scientific">Ellagibacter isourolithinifaciens</name>
    <dbReference type="NCBI Taxonomy" id="2137581"/>
    <lineage>
        <taxon>Bacteria</taxon>
        <taxon>Bacillati</taxon>
        <taxon>Actinomycetota</taxon>
        <taxon>Coriobacteriia</taxon>
        <taxon>Eggerthellales</taxon>
        <taxon>Eggerthellaceae</taxon>
        <taxon>Ellagibacter</taxon>
    </lineage>
</organism>
<protein>
    <submittedName>
        <fullName evidence="6">Site-specific integrase</fullName>
    </submittedName>
</protein>
<dbReference type="SUPFAM" id="SSF56349">
    <property type="entry name" value="DNA breaking-rejoining enzymes"/>
    <property type="match status" value="1"/>
</dbReference>
<evidence type="ECO:0000313" key="6">
    <source>
        <dbReference type="EMBL" id="KAB1640524.1"/>
    </source>
</evidence>
<evidence type="ECO:0000313" key="7">
    <source>
        <dbReference type="Proteomes" id="UP000468668"/>
    </source>
</evidence>
<reference evidence="6 7" key="1">
    <citation type="submission" date="2019-09" db="EMBL/GenBank/DDBJ databases">
        <title>Whole genome shotgun sequencing (WGS) of Ellagibacter isourolithinifaciens DSM 104140(T) and Adlercreutzia muris DSM 29508(T).</title>
        <authorList>
            <person name="Stoll D.A."/>
            <person name="Danylec N."/>
            <person name="Huch M."/>
        </authorList>
    </citation>
    <scope>NUCLEOTIDE SEQUENCE [LARGE SCALE GENOMIC DNA]</scope>
    <source>
        <strain evidence="6 7">DSM 104140</strain>
    </source>
</reference>
<dbReference type="Pfam" id="PF00589">
    <property type="entry name" value="Phage_integrase"/>
    <property type="match status" value="1"/>
</dbReference>
<dbReference type="Gene3D" id="1.10.443.10">
    <property type="entry name" value="Intergrase catalytic core"/>
    <property type="match status" value="1"/>
</dbReference>
<evidence type="ECO:0000256" key="4">
    <source>
        <dbReference type="SAM" id="MobiDB-lite"/>
    </source>
</evidence>
<comment type="similarity">
    <text evidence="1">Belongs to the 'phage' integrase family.</text>
</comment>
<dbReference type="InterPro" id="IPR050090">
    <property type="entry name" value="Tyrosine_recombinase_XerCD"/>
</dbReference>
<feature type="compositionally biased region" description="Basic and acidic residues" evidence="4">
    <location>
        <begin position="81"/>
        <end position="105"/>
    </location>
</feature>